<evidence type="ECO:0000256" key="5">
    <source>
        <dbReference type="SAM" id="MobiDB-lite"/>
    </source>
</evidence>
<dbReference type="InterPro" id="IPR002933">
    <property type="entry name" value="Peptidase_M20"/>
</dbReference>
<feature type="binding site" evidence="4">
    <location>
        <position position="279"/>
    </location>
    <ligand>
        <name>allantoate</name>
        <dbReference type="ChEBI" id="CHEBI:17536"/>
    </ligand>
</feature>
<dbReference type="RefSeq" id="WP_120736666.1">
    <property type="nucleotide sequence ID" value="NZ_CP032568.1"/>
</dbReference>
<evidence type="ECO:0000313" key="6">
    <source>
        <dbReference type="EMBL" id="AYF74749.1"/>
    </source>
</evidence>
<dbReference type="KEGG" id="nyu:D7D52_13720"/>
<feature type="binding site" evidence="3">
    <location>
        <position position="96"/>
    </location>
    <ligand>
        <name>Zn(2+)</name>
        <dbReference type="ChEBI" id="CHEBI:29105"/>
        <label>2</label>
    </ligand>
</feature>
<dbReference type="GO" id="GO:0046872">
    <property type="term" value="F:metal ion binding"/>
    <property type="evidence" value="ECO:0007669"/>
    <property type="project" value="UniProtKB-KW"/>
</dbReference>
<evidence type="ECO:0000313" key="7">
    <source>
        <dbReference type="Proteomes" id="UP000267164"/>
    </source>
</evidence>
<dbReference type="PIRSF" id="PIRSF001235">
    <property type="entry name" value="Amidase_carbamoylase"/>
    <property type="match status" value="1"/>
</dbReference>
<dbReference type="Pfam" id="PF01546">
    <property type="entry name" value="Peptidase_M20"/>
    <property type="match status" value="1"/>
</dbReference>
<evidence type="ECO:0000256" key="3">
    <source>
        <dbReference type="PIRSR" id="PIRSR001235-1"/>
    </source>
</evidence>
<dbReference type="SUPFAM" id="SSF53187">
    <property type="entry name" value="Zn-dependent exopeptidases"/>
    <property type="match status" value="1"/>
</dbReference>
<feature type="region of interest" description="Disordered" evidence="5">
    <location>
        <begin position="412"/>
        <end position="435"/>
    </location>
</feature>
<dbReference type="EMBL" id="CP032568">
    <property type="protein sequence ID" value="AYF74749.1"/>
    <property type="molecule type" value="Genomic_DNA"/>
</dbReference>
<feature type="binding site" evidence="3">
    <location>
        <position position="196"/>
    </location>
    <ligand>
        <name>Zn(2+)</name>
        <dbReference type="ChEBI" id="CHEBI:29105"/>
        <label>1</label>
    </ligand>
</feature>
<dbReference type="Gene3D" id="3.40.630.10">
    <property type="entry name" value="Zn peptidases"/>
    <property type="match status" value="1"/>
</dbReference>
<gene>
    <name evidence="6" type="ORF">D7D52_13720</name>
</gene>
<accession>A0A386ZE37</accession>
<keyword evidence="7" id="KW-1185">Reference proteome</keyword>
<reference evidence="6 7" key="1">
    <citation type="submission" date="2018-09" db="EMBL/GenBank/DDBJ databases">
        <title>Nocardia yunnanensis sp. nov., an actinomycete isolated from a soil sample.</title>
        <authorList>
            <person name="Zhang J."/>
        </authorList>
    </citation>
    <scope>NUCLEOTIDE SEQUENCE [LARGE SCALE GENOMIC DNA]</scope>
    <source>
        <strain evidence="6 7">CFHS0054</strain>
    </source>
</reference>
<dbReference type="InterPro" id="IPR010158">
    <property type="entry name" value="Amidase_Cbmase"/>
</dbReference>
<dbReference type="NCBIfam" id="NF006770">
    <property type="entry name" value="PRK09290.1-4"/>
    <property type="match status" value="1"/>
</dbReference>
<feature type="binding site" evidence="4">
    <location>
        <position position="221"/>
    </location>
    <ligand>
        <name>allantoate</name>
        <dbReference type="ChEBI" id="CHEBI:17536"/>
    </ligand>
</feature>
<evidence type="ECO:0000256" key="1">
    <source>
        <dbReference type="ARBA" id="ARBA00006153"/>
    </source>
</evidence>
<dbReference type="InterPro" id="IPR036264">
    <property type="entry name" value="Bact_exopeptidase_dim_dom"/>
</dbReference>
<evidence type="ECO:0000256" key="4">
    <source>
        <dbReference type="PIRSR" id="PIRSR001235-2"/>
    </source>
</evidence>
<keyword evidence="2 6" id="KW-0378">Hydrolase</keyword>
<keyword evidence="3" id="KW-0862">Zinc</keyword>
<keyword evidence="3" id="KW-0479">Metal-binding</keyword>
<dbReference type="PANTHER" id="PTHR32494">
    <property type="entry name" value="ALLANTOATE DEIMINASE-RELATED"/>
    <property type="match status" value="1"/>
</dbReference>
<dbReference type="GO" id="GO:0016813">
    <property type="term" value="F:hydrolase activity, acting on carbon-nitrogen (but not peptide) bonds, in linear amidines"/>
    <property type="evidence" value="ECO:0007669"/>
    <property type="project" value="InterPro"/>
</dbReference>
<feature type="binding site" evidence="3">
    <location>
        <position position="131"/>
    </location>
    <ligand>
        <name>Zn(2+)</name>
        <dbReference type="ChEBI" id="CHEBI:29105"/>
        <label>2</label>
    </ligand>
</feature>
<name>A0A386ZE37_9NOCA</name>
<dbReference type="PANTHER" id="PTHR32494:SF5">
    <property type="entry name" value="ALLANTOATE AMIDOHYDROLASE"/>
    <property type="match status" value="1"/>
</dbReference>
<protein>
    <submittedName>
        <fullName evidence="6">Allantoate amidohydrolase</fullName>
    </submittedName>
</protein>
<feature type="binding site" evidence="3">
    <location>
        <position position="385"/>
    </location>
    <ligand>
        <name>Zn(2+)</name>
        <dbReference type="ChEBI" id="CHEBI:29105"/>
        <label>2</label>
    </ligand>
</feature>
<proteinExistence type="inferred from homology"/>
<feature type="binding site" evidence="3">
    <location>
        <position position="85"/>
    </location>
    <ligand>
        <name>Zn(2+)</name>
        <dbReference type="ChEBI" id="CHEBI:29105"/>
        <label>1</label>
    </ligand>
</feature>
<organism evidence="6 7">
    <name type="scientific">Nocardia yunnanensis</name>
    <dbReference type="NCBI Taxonomy" id="2382165"/>
    <lineage>
        <taxon>Bacteria</taxon>
        <taxon>Bacillati</taxon>
        <taxon>Actinomycetota</taxon>
        <taxon>Actinomycetes</taxon>
        <taxon>Mycobacteriales</taxon>
        <taxon>Nocardiaceae</taxon>
        <taxon>Nocardia</taxon>
    </lineage>
</organism>
<evidence type="ECO:0000256" key="2">
    <source>
        <dbReference type="ARBA" id="ARBA00022801"/>
    </source>
</evidence>
<feature type="binding site" evidence="4">
    <location>
        <position position="292"/>
    </location>
    <ligand>
        <name>allantoate</name>
        <dbReference type="ChEBI" id="CHEBI:17536"/>
    </ligand>
</feature>
<dbReference type="SUPFAM" id="SSF55031">
    <property type="entry name" value="Bacterial exopeptidase dimerisation domain"/>
    <property type="match status" value="1"/>
</dbReference>
<dbReference type="Proteomes" id="UP000267164">
    <property type="component" value="Chromosome"/>
</dbReference>
<comment type="similarity">
    <text evidence="1">Belongs to the peptidase M20 family.</text>
</comment>
<dbReference type="NCBIfam" id="TIGR01879">
    <property type="entry name" value="hydantase"/>
    <property type="match status" value="1"/>
</dbReference>
<dbReference type="OrthoDB" id="9808195at2"/>
<dbReference type="Gene3D" id="3.30.70.360">
    <property type="match status" value="1"/>
</dbReference>
<comment type="cofactor">
    <cofactor evidence="3">
        <name>Zn(2+)</name>
        <dbReference type="ChEBI" id="CHEBI:29105"/>
    </cofactor>
    <text evidence="3">Binds 2 Zn(2+) ions per subunit.</text>
</comment>
<feature type="binding site" evidence="3">
    <location>
        <position position="96"/>
    </location>
    <ligand>
        <name>Zn(2+)</name>
        <dbReference type="ChEBI" id="CHEBI:29105"/>
        <label>1</label>
    </ligand>
</feature>
<sequence>MRAEVASIFDPMWAEIAPIGRDGGTGGYRRYAWSDADLSLREWFRSCAAARSMDVEEDRNGNLWAWWLPRHWIGEPRGAFVTGSHLDSVPDGGAFDGPLGVVSAFTAVDVLRSRGVEPTIPIAVVAFSDEEGARFGVACLGSRLTAGALAPERALGLRDSDGITVAEALTRAGRDPHALGPDSTLTDRVGVFVELHVEQGRALDLLNRPLALASAIWPHGRWEFDFTGEANHAGTTRLVDRRDPMLPFAAAVRAARIEAAAREAVATFGKVLVAPNGTNAIPSRVRAWLDARAADQPTLDALVAQVIQLAAEQAAADGVELEVRTESLTPRVDFPTETRERLATALSHLGDIPVIPTQAGHDAGILAAHVPTAMLFVRNPTGVSHSPAEFAEATDCHTGASALADVMAAWATTTDTPDGPTDTPGGPTEPPGGAN</sequence>
<dbReference type="AlphaFoldDB" id="A0A386ZE37"/>